<keyword evidence="6" id="KW-1185">Reference proteome</keyword>
<dbReference type="InterPro" id="IPR016032">
    <property type="entry name" value="Sig_transdc_resp-reg_C-effctor"/>
</dbReference>
<protein>
    <submittedName>
        <fullName evidence="5">ATP/maltotriose-dependent transcriptional regulator MalT</fullName>
    </submittedName>
</protein>
<dbReference type="Gene3D" id="3.40.50.300">
    <property type="entry name" value="P-loop containing nucleotide triphosphate hydrolases"/>
    <property type="match status" value="1"/>
</dbReference>
<organism evidence="5 6">
    <name type="scientific">Antricoccus suffuscus</name>
    <dbReference type="NCBI Taxonomy" id="1629062"/>
    <lineage>
        <taxon>Bacteria</taxon>
        <taxon>Bacillati</taxon>
        <taxon>Actinomycetota</taxon>
        <taxon>Actinomycetes</taxon>
        <taxon>Geodermatophilales</taxon>
        <taxon>Antricoccaceae</taxon>
        <taxon>Antricoccus</taxon>
    </lineage>
</organism>
<dbReference type="Pfam" id="PF00196">
    <property type="entry name" value="GerE"/>
    <property type="match status" value="1"/>
</dbReference>
<feature type="domain" description="HTH luxR-type" evidence="4">
    <location>
        <begin position="789"/>
        <end position="854"/>
    </location>
</feature>
<reference evidence="5 6" key="1">
    <citation type="submission" date="2018-03" db="EMBL/GenBank/DDBJ databases">
        <title>Genomic Encyclopedia of Archaeal and Bacterial Type Strains, Phase II (KMG-II): from individual species to whole genera.</title>
        <authorList>
            <person name="Goeker M."/>
        </authorList>
    </citation>
    <scope>NUCLEOTIDE SEQUENCE [LARGE SCALE GENOMIC DNA]</scope>
    <source>
        <strain evidence="5 6">DSM 100065</strain>
    </source>
</reference>
<gene>
    <name evidence="5" type="ORF">CLV47_101332</name>
</gene>
<keyword evidence="3" id="KW-0804">Transcription</keyword>
<dbReference type="GO" id="GO:0003677">
    <property type="term" value="F:DNA binding"/>
    <property type="evidence" value="ECO:0007669"/>
    <property type="project" value="UniProtKB-KW"/>
</dbReference>
<evidence type="ECO:0000313" key="6">
    <source>
        <dbReference type="Proteomes" id="UP000237752"/>
    </source>
</evidence>
<accession>A0A2T1A6V8</accession>
<dbReference type="InterPro" id="IPR000792">
    <property type="entry name" value="Tscrpt_reg_LuxR_C"/>
</dbReference>
<keyword evidence="2" id="KW-0238">DNA-binding</keyword>
<dbReference type="SUPFAM" id="SSF52540">
    <property type="entry name" value="P-loop containing nucleoside triphosphate hydrolases"/>
    <property type="match status" value="1"/>
</dbReference>
<dbReference type="InterPro" id="IPR036388">
    <property type="entry name" value="WH-like_DNA-bd_sf"/>
</dbReference>
<proteinExistence type="predicted"/>
<dbReference type="GO" id="GO:0006355">
    <property type="term" value="P:regulation of DNA-templated transcription"/>
    <property type="evidence" value="ECO:0007669"/>
    <property type="project" value="InterPro"/>
</dbReference>
<keyword evidence="1" id="KW-0805">Transcription regulation</keyword>
<dbReference type="PROSITE" id="PS50043">
    <property type="entry name" value="HTH_LUXR_2"/>
    <property type="match status" value="1"/>
</dbReference>
<dbReference type="PANTHER" id="PTHR44688">
    <property type="entry name" value="DNA-BINDING TRANSCRIPTIONAL ACTIVATOR DEVR_DOSR"/>
    <property type="match status" value="1"/>
</dbReference>
<dbReference type="AlphaFoldDB" id="A0A2T1A6V8"/>
<dbReference type="EMBL" id="PVUE01000001">
    <property type="protein sequence ID" value="PRZ44207.1"/>
    <property type="molecule type" value="Genomic_DNA"/>
</dbReference>
<evidence type="ECO:0000313" key="5">
    <source>
        <dbReference type="EMBL" id="PRZ44207.1"/>
    </source>
</evidence>
<sequence>MVAANGDGGASPTVRSLPVPRLPRLPTHVIDRPCLLQVFDTPAPLVILRAPTGFGKTVLLATWAASRSETEVVAWAHVDEDDRDPGAFWSRIRETLHDVGIGVPGAARTSESDRRHVQRAIQGANRPVTLILDGYDAAAEELDRALVDLLRQQPQLTLIISLRSHQRLPAGARVGLETVIIDAMDLLFSVAEVGVLLSARGAQVTEAHAAAVFQQTNGWPALVAALAEGATTDNLAADYVRSHLLPQIEAPELRRFLLIASIPRPLTADIMRLLTDDPAADGKLRQLESAGVLFATIEDGTAAYQIPSAMRVALGEELTARWPGLACDVHSRLARWHLTQQAPAEALRHAITAQDWGVVVEVINKFWGLLLGRDSELLYEAFMLTPLSEITGIRALACRDLMLRAPDDTFLAMAPTALPSTRAELEELGRSPDVRDALPTGLVVMMALRRRGLHREAREYSDRLEVLGRAARIARTNESLWQLPPMYTQTGTTRMLAGNFRDAIGHLQTSYHTAHESPLAIVAPDAAGRTALAWALLGDSNRAAIWLARHDAAPDPQDWFVPVVRSPGHGARALIAIDQLLPDAAREALDRIQDGPHPDESWPFLAYVRAQYALIWGDPIGQLNELDETRDRHRAWIGEGGIAAPMLASAEADLLTSLGWGNQARAIIDGPHASHPLMQVSRARLALLTGRSQDALMTGSSTTWTRNAPSKFQREMLLLHTVANLRLGEIDTAATMLRRAVRRARSAHALRAFATVPTEEIAVLADRVPEAVALLRHRLVRDTAPIYPDTIDVVTLTERETLVLNEVAGGQTMPQIAEALYVSYNTVKSQMRTLYQKLGAGSRPEALIRARALGLID</sequence>
<evidence type="ECO:0000256" key="1">
    <source>
        <dbReference type="ARBA" id="ARBA00023015"/>
    </source>
</evidence>
<dbReference type="Proteomes" id="UP000237752">
    <property type="component" value="Unassembled WGS sequence"/>
</dbReference>
<dbReference type="PRINTS" id="PR00038">
    <property type="entry name" value="HTHLUXR"/>
</dbReference>
<dbReference type="Gene3D" id="1.10.10.10">
    <property type="entry name" value="Winged helix-like DNA-binding domain superfamily/Winged helix DNA-binding domain"/>
    <property type="match status" value="1"/>
</dbReference>
<dbReference type="InterPro" id="IPR059106">
    <property type="entry name" value="WHD_MalT"/>
</dbReference>
<dbReference type="SUPFAM" id="SSF46894">
    <property type="entry name" value="C-terminal effector domain of the bipartite response regulators"/>
    <property type="match status" value="1"/>
</dbReference>
<dbReference type="PANTHER" id="PTHR44688:SF16">
    <property type="entry name" value="DNA-BINDING TRANSCRIPTIONAL ACTIVATOR DEVR_DOSR"/>
    <property type="match status" value="1"/>
</dbReference>
<dbReference type="InterPro" id="IPR027417">
    <property type="entry name" value="P-loop_NTPase"/>
</dbReference>
<dbReference type="OrthoDB" id="134985at2"/>
<dbReference type="SMART" id="SM00421">
    <property type="entry name" value="HTH_LUXR"/>
    <property type="match status" value="1"/>
</dbReference>
<dbReference type="Pfam" id="PF25873">
    <property type="entry name" value="WHD_MalT"/>
    <property type="match status" value="1"/>
</dbReference>
<comment type="caution">
    <text evidence="5">The sequence shown here is derived from an EMBL/GenBank/DDBJ whole genome shotgun (WGS) entry which is preliminary data.</text>
</comment>
<evidence type="ECO:0000256" key="3">
    <source>
        <dbReference type="ARBA" id="ARBA00023163"/>
    </source>
</evidence>
<evidence type="ECO:0000259" key="4">
    <source>
        <dbReference type="PROSITE" id="PS50043"/>
    </source>
</evidence>
<dbReference type="CDD" id="cd06170">
    <property type="entry name" value="LuxR_C_like"/>
    <property type="match status" value="1"/>
</dbReference>
<name>A0A2T1A6V8_9ACTN</name>
<evidence type="ECO:0000256" key="2">
    <source>
        <dbReference type="ARBA" id="ARBA00023125"/>
    </source>
</evidence>